<dbReference type="Gene3D" id="1.10.150.20">
    <property type="entry name" value="5' to 3' exonuclease, C-terminal subdomain"/>
    <property type="match status" value="1"/>
</dbReference>
<keyword evidence="1 6" id="KW-0963">Cytoplasm</keyword>
<dbReference type="InterPro" id="IPR036267">
    <property type="entry name" value="RuvA_C_sf"/>
</dbReference>
<dbReference type="GO" id="GO:0006281">
    <property type="term" value="P:DNA repair"/>
    <property type="evidence" value="ECO:0007669"/>
    <property type="project" value="UniProtKB-UniRule"/>
</dbReference>
<dbReference type="CDD" id="cd14332">
    <property type="entry name" value="UBA_RuvA_C"/>
    <property type="match status" value="1"/>
</dbReference>
<dbReference type="SUPFAM" id="SSF47781">
    <property type="entry name" value="RuvA domain 2-like"/>
    <property type="match status" value="1"/>
</dbReference>
<dbReference type="InterPro" id="IPR012340">
    <property type="entry name" value="NA-bd_OB-fold"/>
</dbReference>
<dbReference type="RefSeq" id="WP_101637372.1">
    <property type="nucleotide sequence ID" value="NZ_PKHU01000005.1"/>
</dbReference>
<dbReference type="SMART" id="SM00278">
    <property type="entry name" value="HhH1"/>
    <property type="match status" value="2"/>
</dbReference>
<dbReference type="AlphaFoldDB" id="A0A2I1N9A7"/>
<dbReference type="GO" id="GO:0009379">
    <property type="term" value="C:Holliday junction helicase complex"/>
    <property type="evidence" value="ECO:0007669"/>
    <property type="project" value="InterPro"/>
</dbReference>
<dbReference type="GO" id="GO:0048476">
    <property type="term" value="C:Holliday junction resolvase complex"/>
    <property type="evidence" value="ECO:0007669"/>
    <property type="project" value="UniProtKB-UniRule"/>
</dbReference>
<comment type="function">
    <text evidence="6">The RuvA-RuvB-RuvC complex processes Holliday junction (HJ) DNA during genetic recombination and DNA repair, while the RuvA-RuvB complex plays an important role in the rescue of blocked DNA replication forks via replication fork reversal (RFR). RuvA specifically binds to HJ cruciform DNA, conferring on it an open structure. The RuvB hexamer acts as an ATP-dependent pump, pulling dsDNA into and through the RuvAB complex. HJ branch migration allows RuvC to scan DNA until it finds its consensus sequence, where it cleaves and resolves the cruciform DNA.</text>
</comment>
<dbReference type="HAMAP" id="MF_00031">
    <property type="entry name" value="DNA_HJ_migration_RuvA"/>
    <property type="match status" value="1"/>
</dbReference>
<feature type="domain" description="Helix-hairpin-helix DNA-binding motif class 1" evidence="7">
    <location>
        <begin position="108"/>
        <end position="127"/>
    </location>
</feature>
<dbReference type="Pfam" id="PF01330">
    <property type="entry name" value="RuvA_N"/>
    <property type="match status" value="1"/>
</dbReference>
<dbReference type="GO" id="GO:0000400">
    <property type="term" value="F:four-way junction DNA binding"/>
    <property type="evidence" value="ECO:0007669"/>
    <property type="project" value="UniProtKB-UniRule"/>
</dbReference>
<evidence type="ECO:0000313" key="9">
    <source>
        <dbReference type="Proteomes" id="UP000234639"/>
    </source>
</evidence>
<comment type="subunit">
    <text evidence="6">Homotetramer. Forms an RuvA(8)-RuvB(12)-Holliday junction (HJ) complex. HJ DNA is sandwiched between 2 RuvA tetramers; dsDNA enters through RuvA and exits via RuvB. An RuvB hexamer assembles on each DNA strand where it exits the tetramer. Each RuvB hexamer is contacted by two RuvA subunits (via domain III) on 2 adjacent RuvB subunits; this complex drives branch migration. In the full resolvosome a probable DNA-RuvA(4)-RuvB(12)-RuvC(2) complex forms which resolves the HJ.</text>
</comment>
<evidence type="ECO:0000256" key="1">
    <source>
        <dbReference type="ARBA" id="ARBA00022490"/>
    </source>
</evidence>
<dbReference type="Gene3D" id="2.40.50.140">
    <property type="entry name" value="Nucleic acid-binding proteins"/>
    <property type="match status" value="1"/>
</dbReference>
<evidence type="ECO:0000313" key="8">
    <source>
        <dbReference type="EMBL" id="PKZ28966.1"/>
    </source>
</evidence>
<evidence type="ECO:0000256" key="2">
    <source>
        <dbReference type="ARBA" id="ARBA00022763"/>
    </source>
</evidence>
<comment type="caution">
    <text evidence="6">Lacks conserved residue(s) required for the propagation of feature annotation.</text>
</comment>
<evidence type="ECO:0000259" key="7">
    <source>
        <dbReference type="SMART" id="SM00278"/>
    </source>
</evidence>
<sequence length="184" mass="19791">MIVEIEGVLTKLEPGMAVIKLNSGISYGIIISLNCSATLVKGEKTVLLIKQIVREDANLLYGFKDSDEKMMFEVLLKVSGVGASTAMAVCSTLKYCDFASAVINGDTKVLTTVPGIGLKTARKIIAELSDAKLISSQSLESYKSESIMALESLGFKRDKILKILPTCKAQNTADLIKEALKKLA</sequence>
<dbReference type="InterPro" id="IPR010994">
    <property type="entry name" value="RuvA_2-like"/>
</dbReference>
<dbReference type="GO" id="GO:0006310">
    <property type="term" value="P:DNA recombination"/>
    <property type="evidence" value="ECO:0007669"/>
    <property type="project" value="UniProtKB-UniRule"/>
</dbReference>
<dbReference type="EMBL" id="PKHU01000005">
    <property type="protein sequence ID" value="PKZ28966.1"/>
    <property type="molecule type" value="Genomic_DNA"/>
</dbReference>
<dbReference type="Pfam" id="PF07499">
    <property type="entry name" value="RuvA_C"/>
    <property type="match status" value="1"/>
</dbReference>
<feature type="region of interest" description="Domain III" evidence="6">
    <location>
        <begin position="136"/>
        <end position="184"/>
    </location>
</feature>
<keyword evidence="5 6" id="KW-0234">DNA repair</keyword>
<dbReference type="SUPFAM" id="SSF50249">
    <property type="entry name" value="Nucleic acid-binding proteins"/>
    <property type="match status" value="1"/>
</dbReference>
<dbReference type="Proteomes" id="UP000234639">
    <property type="component" value="Unassembled WGS sequence"/>
</dbReference>
<evidence type="ECO:0000256" key="3">
    <source>
        <dbReference type="ARBA" id="ARBA00023125"/>
    </source>
</evidence>
<evidence type="ECO:0000256" key="5">
    <source>
        <dbReference type="ARBA" id="ARBA00023204"/>
    </source>
</evidence>
<accession>A0A2I1N9A7</accession>
<dbReference type="InterPro" id="IPR000085">
    <property type="entry name" value="RuvA"/>
</dbReference>
<dbReference type="GO" id="GO:0005524">
    <property type="term" value="F:ATP binding"/>
    <property type="evidence" value="ECO:0007669"/>
    <property type="project" value="InterPro"/>
</dbReference>
<dbReference type="InterPro" id="IPR003583">
    <property type="entry name" value="Hlx-hairpin-Hlx_DNA-bd_motif"/>
</dbReference>
<gene>
    <name evidence="6" type="primary">ruvA</name>
    <name evidence="8" type="ORF">CYJ41_05920</name>
</gene>
<dbReference type="InterPro" id="IPR013849">
    <property type="entry name" value="DNA_helicase_Holl-junc_RuvA_I"/>
</dbReference>
<keyword evidence="4 6" id="KW-0233">DNA recombination</keyword>
<feature type="region of interest" description="Domain I" evidence="6">
    <location>
        <begin position="1"/>
        <end position="64"/>
    </location>
</feature>
<dbReference type="NCBIfam" id="TIGR00084">
    <property type="entry name" value="ruvA"/>
    <property type="match status" value="1"/>
</dbReference>
<dbReference type="SUPFAM" id="SSF46929">
    <property type="entry name" value="DNA helicase RuvA subunit, C-terminal domain"/>
    <property type="match status" value="1"/>
</dbReference>
<dbReference type="GO" id="GO:0009378">
    <property type="term" value="F:four-way junction helicase activity"/>
    <property type="evidence" value="ECO:0007669"/>
    <property type="project" value="InterPro"/>
</dbReference>
<comment type="subcellular location">
    <subcellularLocation>
        <location evidence="6">Cytoplasm</location>
    </subcellularLocation>
</comment>
<comment type="similarity">
    <text evidence="6">Belongs to the RuvA family.</text>
</comment>
<comment type="domain">
    <text evidence="6">Has three domains with a flexible linker between the domains II and III and assumes an 'L' shape. Domain III is highly mobile and contacts RuvB.</text>
</comment>
<name>A0A2I1N9A7_9BACT</name>
<keyword evidence="3 6" id="KW-0238">DNA-binding</keyword>
<reference evidence="8 9" key="1">
    <citation type="submission" date="2017-12" db="EMBL/GenBank/DDBJ databases">
        <title>Phylogenetic diversity of female urinary microbiome.</title>
        <authorList>
            <person name="Thomas-White K."/>
            <person name="Wolfe A.J."/>
        </authorList>
    </citation>
    <scope>NUCLEOTIDE SEQUENCE [LARGE SCALE GENOMIC DNA]</scope>
    <source>
        <strain evidence="8 9">UMB0112</strain>
    </source>
</reference>
<comment type="caution">
    <text evidence="8">The sequence shown here is derived from an EMBL/GenBank/DDBJ whole genome shotgun (WGS) entry which is preliminary data.</text>
</comment>
<feature type="domain" description="Helix-hairpin-helix DNA-binding motif class 1" evidence="7">
    <location>
        <begin position="73"/>
        <end position="92"/>
    </location>
</feature>
<organism evidence="8 9">
    <name type="scientific">Campylobacter ureolyticus</name>
    <dbReference type="NCBI Taxonomy" id="827"/>
    <lineage>
        <taxon>Bacteria</taxon>
        <taxon>Pseudomonadati</taxon>
        <taxon>Campylobacterota</taxon>
        <taxon>Epsilonproteobacteria</taxon>
        <taxon>Campylobacterales</taxon>
        <taxon>Campylobacteraceae</taxon>
        <taxon>Campylobacter</taxon>
    </lineage>
</organism>
<evidence type="ECO:0000256" key="6">
    <source>
        <dbReference type="HAMAP-Rule" id="MF_00031"/>
    </source>
</evidence>
<keyword evidence="2 6" id="KW-0227">DNA damage</keyword>
<dbReference type="InterPro" id="IPR011114">
    <property type="entry name" value="RuvA_C"/>
</dbReference>
<dbReference type="GO" id="GO:0005737">
    <property type="term" value="C:cytoplasm"/>
    <property type="evidence" value="ECO:0007669"/>
    <property type="project" value="UniProtKB-SubCell"/>
</dbReference>
<proteinExistence type="inferred from homology"/>
<dbReference type="Pfam" id="PF14520">
    <property type="entry name" value="HHH_5"/>
    <property type="match status" value="1"/>
</dbReference>
<evidence type="ECO:0000256" key="4">
    <source>
        <dbReference type="ARBA" id="ARBA00023172"/>
    </source>
</evidence>
<protein>
    <recommendedName>
        <fullName evidence="6">Holliday junction branch migration complex subunit RuvA</fullName>
    </recommendedName>
</protein>